<protein>
    <submittedName>
        <fullName evidence="3">4-hydroxybenzoyl-CoA thioesterase</fullName>
    </submittedName>
</protein>
<dbReference type="InterPro" id="IPR029069">
    <property type="entry name" value="HotDog_dom_sf"/>
</dbReference>
<dbReference type="Proteomes" id="UP000502998">
    <property type="component" value="Chromosome"/>
</dbReference>
<dbReference type="KEGG" id="esg:EsVE80_20170"/>
<dbReference type="NCBIfam" id="TIGR00051">
    <property type="entry name" value="YbgC/FadM family acyl-CoA thioesterase"/>
    <property type="match status" value="1"/>
</dbReference>
<comment type="similarity">
    <text evidence="1">Belongs to the 4-hydroxybenzoyl-CoA thioesterase family.</text>
</comment>
<evidence type="ECO:0000313" key="3">
    <source>
        <dbReference type="EMBL" id="BCA86494.1"/>
    </source>
</evidence>
<reference evidence="3 4" key="1">
    <citation type="submission" date="2020-02" db="EMBL/GenBank/DDBJ databases">
        <title>Characterization of vanA genotype vancomycin-resistant Enterococcus saigonensis VE80.</title>
        <authorList>
            <person name="Harada T."/>
            <person name="Motooka D."/>
            <person name="Nakamura S."/>
            <person name="Yamamoto Y."/>
            <person name="Kawahara R."/>
            <person name="Kawatsu K."/>
        </authorList>
    </citation>
    <scope>NUCLEOTIDE SEQUENCE [LARGE SCALE GENOMIC DNA]</scope>
    <source>
        <strain evidence="3 4">VE80</strain>
    </source>
</reference>
<keyword evidence="4" id="KW-1185">Reference proteome</keyword>
<evidence type="ECO:0000313" key="4">
    <source>
        <dbReference type="Proteomes" id="UP000502998"/>
    </source>
</evidence>
<name>A0A679IR16_9ENTE</name>
<evidence type="ECO:0000256" key="1">
    <source>
        <dbReference type="ARBA" id="ARBA00005953"/>
    </source>
</evidence>
<gene>
    <name evidence="3" type="ORF">EsVE80_20170</name>
</gene>
<dbReference type="PANTHER" id="PTHR31793:SF27">
    <property type="entry name" value="NOVEL THIOESTERASE SUPERFAMILY DOMAIN AND SAPOSIN A-TYPE DOMAIN CONTAINING PROTEIN (0610012H03RIK)"/>
    <property type="match status" value="1"/>
</dbReference>
<dbReference type="SUPFAM" id="SSF54637">
    <property type="entry name" value="Thioesterase/thiol ester dehydrase-isomerase"/>
    <property type="match status" value="1"/>
</dbReference>
<dbReference type="GO" id="GO:0047617">
    <property type="term" value="F:fatty acyl-CoA hydrolase activity"/>
    <property type="evidence" value="ECO:0007669"/>
    <property type="project" value="TreeGrafter"/>
</dbReference>
<evidence type="ECO:0000256" key="2">
    <source>
        <dbReference type="ARBA" id="ARBA00022801"/>
    </source>
</evidence>
<keyword evidence="2" id="KW-0378">Hydrolase</keyword>
<organism evidence="3 4">
    <name type="scientific">Enterococcus saigonensis</name>
    <dbReference type="NCBI Taxonomy" id="1805431"/>
    <lineage>
        <taxon>Bacteria</taxon>
        <taxon>Bacillati</taxon>
        <taxon>Bacillota</taxon>
        <taxon>Bacilli</taxon>
        <taxon>Lactobacillales</taxon>
        <taxon>Enterococcaceae</taxon>
        <taxon>Enterococcus</taxon>
    </lineage>
</organism>
<dbReference type="Pfam" id="PF13279">
    <property type="entry name" value="4HBT_2"/>
    <property type="match status" value="1"/>
</dbReference>
<dbReference type="PANTHER" id="PTHR31793">
    <property type="entry name" value="4-HYDROXYBENZOYL-COA THIOESTERASE FAMILY MEMBER"/>
    <property type="match status" value="1"/>
</dbReference>
<dbReference type="PIRSF" id="PIRSF003230">
    <property type="entry name" value="YbgC"/>
    <property type="match status" value="1"/>
</dbReference>
<dbReference type="EMBL" id="AP022822">
    <property type="protein sequence ID" value="BCA86494.1"/>
    <property type="molecule type" value="Genomic_DNA"/>
</dbReference>
<dbReference type="Gene3D" id="3.10.129.10">
    <property type="entry name" value="Hotdog Thioesterase"/>
    <property type="match status" value="1"/>
</dbReference>
<proteinExistence type="inferred from homology"/>
<dbReference type="AlphaFoldDB" id="A0A679IR16"/>
<dbReference type="RefSeq" id="WP_173103637.1">
    <property type="nucleotide sequence ID" value="NZ_AP022822.1"/>
</dbReference>
<accession>A0A679IR16</accession>
<dbReference type="InterPro" id="IPR050563">
    <property type="entry name" value="4-hydroxybenzoyl-CoA_TE"/>
</dbReference>
<dbReference type="InterPro" id="IPR006684">
    <property type="entry name" value="YbgC/YbaW"/>
</dbReference>
<dbReference type="CDD" id="cd00586">
    <property type="entry name" value="4HBT"/>
    <property type="match status" value="1"/>
</dbReference>
<sequence>MEKYPGYLRRPHYYETDQMQIIHHSNYIRWFEEARVDLLEHLGLPYHVLEESGIIVPVLGVSCQYKEMIRYTDAVKIHVTVEKYTGTRLNFAYCITPVTDESKILTTGTSQHCFLQGNSGRLVHLKKANPVFHQLFSDYAAL</sequence>